<feature type="coiled-coil region" evidence="1">
    <location>
        <begin position="235"/>
        <end position="309"/>
    </location>
</feature>
<accession>A0A1I5DAC4</accession>
<dbReference type="InterPro" id="IPR036366">
    <property type="entry name" value="PGBDSf"/>
</dbReference>
<proteinExistence type="predicted"/>
<keyword evidence="1" id="KW-0175">Coiled coil</keyword>
<feature type="region of interest" description="Disordered" evidence="2">
    <location>
        <begin position="1210"/>
        <end position="1229"/>
    </location>
</feature>
<feature type="region of interest" description="Disordered" evidence="2">
    <location>
        <begin position="914"/>
        <end position="941"/>
    </location>
</feature>
<dbReference type="PANTHER" id="PTHR11102:SF160">
    <property type="entry name" value="ERAD-ASSOCIATED E3 UBIQUITIN-PROTEIN LIGASE COMPONENT HRD3"/>
    <property type="match status" value="1"/>
</dbReference>
<feature type="compositionally biased region" description="Low complexity" evidence="2">
    <location>
        <begin position="776"/>
        <end position="795"/>
    </location>
</feature>
<dbReference type="InterPro" id="IPR050767">
    <property type="entry name" value="Sel1_AlgK"/>
</dbReference>
<feature type="region of interest" description="Disordered" evidence="2">
    <location>
        <begin position="955"/>
        <end position="1004"/>
    </location>
</feature>
<feature type="compositionally biased region" description="Polar residues" evidence="2">
    <location>
        <begin position="1147"/>
        <end position="1159"/>
    </location>
</feature>
<dbReference type="EMBL" id="FOVR01000002">
    <property type="protein sequence ID" value="SFN96067.1"/>
    <property type="molecule type" value="Genomic_DNA"/>
</dbReference>
<dbReference type="InterPro" id="IPR006597">
    <property type="entry name" value="Sel1-like"/>
</dbReference>
<dbReference type="OrthoDB" id="5295703at2"/>
<dbReference type="SMART" id="SM00671">
    <property type="entry name" value="SEL1"/>
    <property type="match status" value="4"/>
</dbReference>
<dbReference type="Gene3D" id="1.25.40.10">
    <property type="entry name" value="Tetratricopeptide repeat domain"/>
    <property type="match status" value="1"/>
</dbReference>
<keyword evidence="5" id="KW-1185">Reference proteome</keyword>
<feature type="compositionally biased region" description="Basic and acidic residues" evidence="2">
    <location>
        <begin position="994"/>
        <end position="1004"/>
    </location>
</feature>
<feature type="compositionally biased region" description="Basic and acidic residues" evidence="2">
    <location>
        <begin position="72"/>
        <end position="93"/>
    </location>
</feature>
<evidence type="ECO:0000313" key="5">
    <source>
        <dbReference type="Proteomes" id="UP000199236"/>
    </source>
</evidence>
<evidence type="ECO:0000256" key="2">
    <source>
        <dbReference type="SAM" id="MobiDB-lite"/>
    </source>
</evidence>
<evidence type="ECO:0000313" key="4">
    <source>
        <dbReference type="EMBL" id="SFN96067.1"/>
    </source>
</evidence>
<dbReference type="SUPFAM" id="SSF47090">
    <property type="entry name" value="PGBD-like"/>
    <property type="match status" value="1"/>
</dbReference>
<dbReference type="Pfam" id="PF08238">
    <property type="entry name" value="Sel1"/>
    <property type="match status" value="4"/>
</dbReference>
<feature type="region of interest" description="Disordered" evidence="2">
    <location>
        <begin position="735"/>
        <end position="856"/>
    </location>
</feature>
<dbReference type="Proteomes" id="UP000199236">
    <property type="component" value="Unassembled WGS sequence"/>
</dbReference>
<dbReference type="STRING" id="655353.SAMN04488056_102529"/>
<feature type="region of interest" description="Disordered" evidence="2">
    <location>
        <begin position="1238"/>
        <end position="1268"/>
    </location>
</feature>
<feature type="region of interest" description="Disordered" evidence="2">
    <location>
        <begin position="869"/>
        <end position="888"/>
    </location>
</feature>
<feature type="coiled-coil region" evidence="1">
    <location>
        <begin position="538"/>
        <end position="599"/>
    </location>
</feature>
<evidence type="ECO:0000256" key="1">
    <source>
        <dbReference type="SAM" id="Coils"/>
    </source>
</evidence>
<protein>
    <submittedName>
        <fullName evidence="4">Sel1 repeat-containing protein</fullName>
    </submittedName>
</protein>
<feature type="coiled-coil region" evidence="1">
    <location>
        <begin position="378"/>
        <end position="405"/>
    </location>
</feature>
<name>A0A1I5DAC4_9HYPH</name>
<dbReference type="PANTHER" id="PTHR11102">
    <property type="entry name" value="SEL-1-LIKE PROTEIN"/>
    <property type="match status" value="1"/>
</dbReference>
<dbReference type="RefSeq" id="WP_090070059.1">
    <property type="nucleotide sequence ID" value="NZ_FOVR01000002.1"/>
</dbReference>
<feature type="region of interest" description="Disordered" evidence="2">
    <location>
        <begin position="135"/>
        <end position="171"/>
    </location>
</feature>
<dbReference type="InterPro" id="IPR002477">
    <property type="entry name" value="Peptidoglycan-bd-like"/>
</dbReference>
<feature type="compositionally biased region" description="Low complexity" evidence="2">
    <location>
        <begin position="1134"/>
        <end position="1146"/>
    </location>
</feature>
<feature type="region of interest" description="Disordered" evidence="2">
    <location>
        <begin position="64"/>
        <end position="115"/>
    </location>
</feature>
<dbReference type="Gene3D" id="1.10.101.10">
    <property type="entry name" value="PGBD-like superfamily/PGBD"/>
    <property type="match status" value="1"/>
</dbReference>
<reference evidence="4 5" key="1">
    <citation type="submission" date="2016-10" db="EMBL/GenBank/DDBJ databases">
        <authorList>
            <person name="de Groot N.N."/>
        </authorList>
    </citation>
    <scope>NUCLEOTIDE SEQUENCE [LARGE SCALE GENOMIC DNA]</scope>
    <source>
        <strain evidence="4 5">CGMCC 1.9157</strain>
    </source>
</reference>
<feature type="region of interest" description="Disordered" evidence="2">
    <location>
        <begin position="1100"/>
        <end position="1199"/>
    </location>
</feature>
<organism evidence="4 5">
    <name type="scientific">Cohaesibacter marisflavi</name>
    <dbReference type="NCBI Taxonomy" id="655353"/>
    <lineage>
        <taxon>Bacteria</taxon>
        <taxon>Pseudomonadati</taxon>
        <taxon>Pseudomonadota</taxon>
        <taxon>Alphaproteobacteria</taxon>
        <taxon>Hyphomicrobiales</taxon>
        <taxon>Cohaesibacteraceae</taxon>
    </lineage>
</organism>
<feature type="domain" description="Peptidoglycan binding-like" evidence="3">
    <location>
        <begin position="1496"/>
        <end position="1547"/>
    </location>
</feature>
<feature type="region of interest" description="Disordered" evidence="2">
    <location>
        <begin position="17"/>
        <end position="43"/>
    </location>
</feature>
<feature type="compositionally biased region" description="Basic and acidic residues" evidence="2">
    <location>
        <begin position="20"/>
        <end position="32"/>
    </location>
</feature>
<feature type="compositionally biased region" description="Low complexity" evidence="2">
    <location>
        <begin position="811"/>
        <end position="850"/>
    </location>
</feature>
<evidence type="ECO:0000259" key="3">
    <source>
        <dbReference type="Pfam" id="PF01471"/>
    </source>
</evidence>
<dbReference type="InterPro" id="IPR011990">
    <property type="entry name" value="TPR-like_helical_dom_sf"/>
</dbReference>
<sequence>MIDDTYHTDRDVGEYIEGLRGTDRNRGAHDSLRATAPKGRPRQNSALLDAIEDIEAQLHALAGEAAQSPDMPFEREDTPQDYRASRTRRDTRGDFGSSPRRGRARGVPSTLDQANYGNALERIEAQLQRVDQALERKGGSQMARPRSSLRPERTPARSAYSTGTVSDHPVAREHMPSYQDRLSAQTGTTGPSVSLDSAMRQMFDRSQTLNEQVARKAEASVSQVTRTAQDALSAAQDSQGTYRDALDKLAKLQAQDDSLAMLRDDVTSLRKLIEEANLTGASDQVLREIASLSGRIEQLSTAISETREDPAILETMRDVRALLDRSAQDPSINAQFDRILAKLDDMDAGGHEEDFAKLSEQMDHLREILATQPDMQHLSSISGQINELIERLATLENDVKRANASDPNFAEQNGLEQRLSQMQALIERLDPNDRLINLENQLSALADRLENGSDHASIHKPLEALARQVESLVELTDQGTHRDQLDILATLAERVTNLDQFVRTEQAPAVSERRFEQVEQTLARIDDMLANKMESSDLGALERSLSRLADRMEAQEDILRSAPQTASATDGSALSSGAISQLERQIIDLAQRLDNASQVSDDHQFFEMLTERLDTLAAEFSRTQTRFDAVDRIGEDIRKLAANSSSGASGGANAAQVAEQAAIKALQQVGPIAGGGSDAALEAIIDGLKDDLHGLRRFAETSETSTQQSLNGVSSMLNAIVDRLGKLEEQVRAEELKPQQAALPDAPLEPIAEPASEEPKSRGLGNILRRRKAKSAPDAAEAAPQGQQGQPLSASELLQNRGRQPSRRQQSDASATSAPTRSRAGASVGPQQGMPAAASAGSSAPQVSSGESRQPGIYLSGKAVSVSKAQTDSATARQPGESAQAQPQVTGNVALKNAEQEAPAAKPRTARIVQGAPGSQAAQSSQSARSGSQRDQGQSKADFIAAARRAAQAAAQESAQVEKEQGAGGSFLSRFKGSKKPATEVEAQAPVTNEEDKAKGMSRKERRAAIKEAARMAKKMQKETANGSADAAAIEESAVHLLENEEASNSLFAKLGQTFSRHSRPLLMAAAAILLAITTIQLVKNPDSSLYGLFNTDTAQTQSDDSVPGFGDSGETVAPAGSSAPAQSTPDLPEAPVASEPASAGPQSSITPSSGSVAPSMSDEEATRAIAFSQPTLAQDKLAGPRVSKPAAQPLSHDAAMAKAKAMLNQPGNQGIDLTPTSSIPKDTKLGNYDALQEQAKSQPMPPVVSGGDDNQSSANLGSDSGTQEQTPIMQAATSGNVLAQFELGRRFTVGEGVEVDLKEAAKWFEKAANLNMPQAQYSLANLYEKGHGVKKDLQVARLWYQRAADQGNVKSMHNLAVLYAEGGLGKPDFKQAVQWFLKAADHGLKDSQYNLAILFARGMGVKQDLLQSYKWFAIAAKQGDKGAEAKRDEILSVLKGPQQKAAKALVAAWVPKVAKASVNQLSALPPEWVATTPEQLAKANKRLGADPRVIAKAQSMLGALGYNAGPADGQMGPRTRTAIRNFQEIAGLKVTGEIDAPLLEALAQRVI</sequence>
<feature type="compositionally biased region" description="Polar residues" evidence="2">
    <location>
        <begin position="1253"/>
        <end position="1268"/>
    </location>
</feature>
<dbReference type="SUPFAM" id="SSF81901">
    <property type="entry name" value="HCP-like"/>
    <property type="match status" value="1"/>
</dbReference>
<dbReference type="Pfam" id="PF01471">
    <property type="entry name" value="PG_binding_1"/>
    <property type="match status" value="1"/>
</dbReference>
<gene>
    <name evidence="4" type="ORF">SAMN04488056_102529</name>
</gene>
<dbReference type="InterPro" id="IPR036365">
    <property type="entry name" value="PGBD-like_sf"/>
</dbReference>